<dbReference type="AlphaFoldDB" id="A0A5J5ANR4"/>
<evidence type="ECO:0000259" key="3">
    <source>
        <dbReference type="PROSITE" id="PS50158"/>
    </source>
</evidence>
<sequence length="445" mass="50846">MPPRRQRNVGDTTLRDQMAQLHQSNQTLQQMMAEILHRIPTSPTRSRRSHSRSTRSQNTTEEGFDSSSTTGNSEAAFDDRWTMERLARALEGTDRSIQVHVSDFEGKLDPDEYCDWIASLQAFFEWKNLTEERKVQFVATKLKGHALVWWQQCQRSRDSKGLPRIGTWVEMKLKLDEKFLPLDYSQSLYQKFHRLRQRNDQSVADYTEHFYKLLSRINLTETNDQLVARYMASLKFNLQSELMLHSIHSLEEAYQMALKAEEKAKWTPFRKSNNSKVSNEKMVAKSKKNSAPNSQHPNPRAGERKKESGKAGSSSSFKCFRCGEAGHRSYECPTKKAEVNLVEEGQEEEEEEPVYNEEPKGGIEKEYCEPNYDAESLVIRQVPIESPLNSSTPEKSSYSGPILQLASRELLDIPQAQGDLPPASSTPIEDPALVQPPEALISISD</sequence>
<dbReference type="InterPro" id="IPR036875">
    <property type="entry name" value="Znf_CCHC_sf"/>
</dbReference>
<name>A0A5J5ANR4_9ASTE</name>
<dbReference type="SUPFAM" id="SSF57756">
    <property type="entry name" value="Retrovirus zinc finger-like domains"/>
    <property type="match status" value="1"/>
</dbReference>
<dbReference type="InterPro" id="IPR005162">
    <property type="entry name" value="Retrotrans_gag_dom"/>
</dbReference>
<evidence type="ECO:0000313" key="4">
    <source>
        <dbReference type="EMBL" id="KAA8532765.1"/>
    </source>
</evidence>
<gene>
    <name evidence="4" type="ORF">F0562_032798</name>
</gene>
<feature type="domain" description="CCHC-type" evidence="3">
    <location>
        <begin position="318"/>
        <end position="333"/>
    </location>
</feature>
<feature type="region of interest" description="Disordered" evidence="2">
    <location>
        <begin position="39"/>
        <end position="78"/>
    </location>
</feature>
<keyword evidence="1" id="KW-0863">Zinc-finger</keyword>
<feature type="region of interest" description="Disordered" evidence="2">
    <location>
        <begin position="409"/>
        <end position="445"/>
    </location>
</feature>
<dbReference type="PANTHER" id="PTHR35046">
    <property type="entry name" value="ZINC KNUCKLE (CCHC-TYPE) FAMILY PROTEIN"/>
    <property type="match status" value="1"/>
</dbReference>
<keyword evidence="1" id="KW-0479">Metal-binding</keyword>
<keyword evidence="5" id="KW-1185">Reference proteome</keyword>
<dbReference type="OrthoDB" id="1934635at2759"/>
<dbReference type="Pfam" id="PF00098">
    <property type="entry name" value="zf-CCHC"/>
    <property type="match status" value="1"/>
</dbReference>
<protein>
    <recommendedName>
        <fullName evidence="3">CCHC-type domain-containing protein</fullName>
    </recommendedName>
</protein>
<feature type="compositionally biased region" description="Acidic residues" evidence="2">
    <location>
        <begin position="344"/>
        <end position="355"/>
    </location>
</feature>
<dbReference type="PROSITE" id="PS50158">
    <property type="entry name" value="ZF_CCHC"/>
    <property type="match status" value="1"/>
</dbReference>
<dbReference type="EMBL" id="CM018042">
    <property type="protein sequence ID" value="KAA8532765.1"/>
    <property type="molecule type" value="Genomic_DNA"/>
</dbReference>
<proteinExistence type="predicted"/>
<feature type="region of interest" description="Disordered" evidence="2">
    <location>
        <begin position="269"/>
        <end position="316"/>
    </location>
</feature>
<evidence type="ECO:0000256" key="1">
    <source>
        <dbReference type="PROSITE-ProRule" id="PRU00047"/>
    </source>
</evidence>
<dbReference type="SMART" id="SM00343">
    <property type="entry name" value="ZnF_C2HC"/>
    <property type="match status" value="1"/>
</dbReference>
<dbReference type="GO" id="GO:0003676">
    <property type="term" value="F:nucleic acid binding"/>
    <property type="evidence" value="ECO:0007669"/>
    <property type="project" value="InterPro"/>
</dbReference>
<dbReference type="PANTHER" id="PTHR35046:SF26">
    <property type="entry name" value="RNA-DIRECTED DNA POLYMERASE"/>
    <property type="match status" value="1"/>
</dbReference>
<keyword evidence="1" id="KW-0862">Zinc</keyword>
<dbReference type="Pfam" id="PF03732">
    <property type="entry name" value="Retrotrans_gag"/>
    <property type="match status" value="1"/>
</dbReference>
<accession>A0A5J5ANR4</accession>
<feature type="region of interest" description="Disordered" evidence="2">
    <location>
        <begin position="343"/>
        <end position="365"/>
    </location>
</feature>
<dbReference type="Gene3D" id="4.10.60.10">
    <property type="entry name" value="Zinc finger, CCHC-type"/>
    <property type="match status" value="1"/>
</dbReference>
<evidence type="ECO:0000256" key="2">
    <source>
        <dbReference type="SAM" id="MobiDB-lite"/>
    </source>
</evidence>
<dbReference type="Proteomes" id="UP000325577">
    <property type="component" value="Linkage Group LG19"/>
</dbReference>
<feature type="compositionally biased region" description="Polar residues" evidence="2">
    <location>
        <begin position="57"/>
        <end position="73"/>
    </location>
</feature>
<dbReference type="InterPro" id="IPR001878">
    <property type="entry name" value="Znf_CCHC"/>
</dbReference>
<reference evidence="4 5" key="1">
    <citation type="submission" date="2019-09" db="EMBL/GenBank/DDBJ databases">
        <title>A chromosome-level genome assembly of the Chinese tupelo Nyssa sinensis.</title>
        <authorList>
            <person name="Yang X."/>
            <person name="Kang M."/>
            <person name="Yang Y."/>
            <person name="Xiong H."/>
            <person name="Wang M."/>
            <person name="Zhang Z."/>
            <person name="Wang Z."/>
            <person name="Wu H."/>
            <person name="Ma T."/>
            <person name="Liu J."/>
            <person name="Xi Z."/>
        </authorList>
    </citation>
    <scope>NUCLEOTIDE SEQUENCE [LARGE SCALE GENOMIC DNA]</scope>
    <source>
        <strain evidence="4">J267</strain>
        <tissue evidence="4">Leaf</tissue>
    </source>
</reference>
<evidence type="ECO:0000313" key="5">
    <source>
        <dbReference type="Proteomes" id="UP000325577"/>
    </source>
</evidence>
<dbReference type="GO" id="GO:0008270">
    <property type="term" value="F:zinc ion binding"/>
    <property type="evidence" value="ECO:0007669"/>
    <property type="project" value="UniProtKB-KW"/>
</dbReference>
<organism evidence="4 5">
    <name type="scientific">Nyssa sinensis</name>
    <dbReference type="NCBI Taxonomy" id="561372"/>
    <lineage>
        <taxon>Eukaryota</taxon>
        <taxon>Viridiplantae</taxon>
        <taxon>Streptophyta</taxon>
        <taxon>Embryophyta</taxon>
        <taxon>Tracheophyta</taxon>
        <taxon>Spermatophyta</taxon>
        <taxon>Magnoliopsida</taxon>
        <taxon>eudicotyledons</taxon>
        <taxon>Gunneridae</taxon>
        <taxon>Pentapetalae</taxon>
        <taxon>asterids</taxon>
        <taxon>Cornales</taxon>
        <taxon>Nyssaceae</taxon>
        <taxon>Nyssa</taxon>
    </lineage>
</organism>